<evidence type="ECO:0000256" key="1">
    <source>
        <dbReference type="ARBA" id="ARBA00004202"/>
    </source>
</evidence>
<evidence type="ECO:0000313" key="10">
    <source>
        <dbReference type="EMBL" id="MBB6218617.1"/>
    </source>
</evidence>
<comment type="caution">
    <text evidence="10">The sequence shown here is derived from an EMBL/GenBank/DDBJ whole genome shotgun (WGS) entry which is preliminary data.</text>
</comment>
<comment type="similarity">
    <text evidence="2">Belongs to the ABC transporter superfamily.</text>
</comment>
<sequence length="263" mass="29151">MPTMNNKEEKIVLEGNGLVKAFQRNPVLKSVSFQVKTGEIVAIIGRSGAGKTTLLRCINGLEFCDSGSIEIDGFPICKDVNGKSVYASQQERRQIRKNVGMVFQNFNLFPHLSVLKNITASLIKVYGMDKQEANERAMKLLEKMDLAEKAEAYPFQLSGGQKQRVAIARACALNPQIMCFDEPTSALDPELREGIAKIIEDLAKSQMAVLIITHDMAFAKRVATRVIFMEEGRILEEGDGKGFFNQAESERVKKFIGTSFGHG</sequence>
<dbReference type="Proteomes" id="UP000579281">
    <property type="component" value="Unassembled WGS sequence"/>
</dbReference>
<evidence type="ECO:0000259" key="9">
    <source>
        <dbReference type="PROSITE" id="PS50893"/>
    </source>
</evidence>
<evidence type="ECO:0000256" key="8">
    <source>
        <dbReference type="ARBA" id="ARBA00023136"/>
    </source>
</evidence>
<dbReference type="GO" id="GO:0015424">
    <property type="term" value="F:ABC-type amino acid transporter activity"/>
    <property type="evidence" value="ECO:0007669"/>
    <property type="project" value="InterPro"/>
</dbReference>
<evidence type="ECO:0000313" key="11">
    <source>
        <dbReference type="Proteomes" id="UP000579281"/>
    </source>
</evidence>
<keyword evidence="4" id="KW-1003">Cell membrane</keyword>
<accession>A0A841KZ31</accession>
<dbReference type="EMBL" id="JACHEN010000043">
    <property type="protein sequence ID" value="MBB6218617.1"/>
    <property type="molecule type" value="Genomic_DNA"/>
</dbReference>
<dbReference type="SUPFAM" id="SSF52540">
    <property type="entry name" value="P-loop containing nucleoside triphosphate hydrolases"/>
    <property type="match status" value="1"/>
</dbReference>
<evidence type="ECO:0000256" key="7">
    <source>
        <dbReference type="ARBA" id="ARBA00022970"/>
    </source>
</evidence>
<dbReference type="Gene3D" id="3.40.50.300">
    <property type="entry name" value="P-loop containing nucleotide triphosphate hydrolases"/>
    <property type="match status" value="1"/>
</dbReference>
<keyword evidence="3" id="KW-0813">Transport</keyword>
<evidence type="ECO:0000256" key="5">
    <source>
        <dbReference type="ARBA" id="ARBA00022741"/>
    </source>
</evidence>
<dbReference type="PANTHER" id="PTHR43166">
    <property type="entry name" value="AMINO ACID IMPORT ATP-BINDING PROTEIN"/>
    <property type="match status" value="1"/>
</dbReference>
<dbReference type="GO" id="GO:0005886">
    <property type="term" value="C:plasma membrane"/>
    <property type="evidence" value="ECO:0007669"/>
    <property type="project" value="UniProtKB-SubCell"/>
</dbReference>
<name>A0A841KZ31_9FIRM</name>
<dbReference type="AlphaFoldDB" id="A0A841KZ31"/>
<keyword evidence="5" id="KW-0547">Nucleotide-binding</keyword>
<dbReference type="GO" id="GO:0016887">
    <property type="term" value="F:ATP hydrolysis activity"/>
    <property type="evidence" value="ECO:0007669"/>
    <property type="project" value="InterPro"/>
</dbReference>
<dbReference type="InterPro" id="IPR050086">
    <property type="entry name" value="MetN_ABC_transporter-like"/>
</dbReference>
<evidence type="ECO:0000256" key="2">
    <source>
        <dbReference type="ARBA" id="ARBA00005417"/>
    </source>
</evidence>
<feature type="domain" description="ABC transporter" evidence="9">
    <location>
        <begin position="13"/>
        <end position="256"/>
    </location>
</feature>
<dbReference type="InterPro" id="IPR003593">
    <property type="entry name" value="AAA+_ATPase"/>
</dbReference>
<keyword evidence="8" id="KW-0472">Membrane</keyword>
<organism evidence="10 11">
    <name type="scientific">Anaerosolibacter carboniphilus</name>
    <dbReference type="NCBI Taxonomy" id="1417629"/>
    <lineage>
        <taxon>Bacteria</taxon>
        <taxon>Bacillati</taxon>
        <taxon>Bacillota</taxon>
        <taxon>Clostridia</taxon>
        <taxon>Peptostreptococcales</taxon>
        <taxon>Thermotaleaceae</taxon>
        <taxon>Anaerosolibacter</taxon>
    </lineage>
</organism>
<dbReference type="PIRSF" id="PIRSF039085">
    <property type="entry name" value="ABC_ATPase_HisP"/>
    <property type="match status" value="1"/>
</dbReference>
<comment type="subcellular location">
    <subcellularLocation>
        <location evidence="1">Cell membrane</location>
        <topology evidence="1">Peripheral membrane protein</topology>
    </subcellularLocation>
</comment>
<dbReference type="GO" id="GO:0005524">
    <property type="term" value="F:ATP binding"/>
    <property type="evidence" value="ECO:0007669"/>
    <property type="project" value="UniProtKB-KW"/>
</dbReference>
<evidence type="ECO:0000256" key="3">
    <source>
        <dbReference type="ARBA" id="ARBA00022448"/>
    </source>
</evidence>
<dbReference type="InterPro" id="IPR030679">
    <property type="entry name" value="ABC_ATPase_HisP-typ"/>
</dbReference>
<gene>
    <name evidence="10" type="ORF">HNQ80_004791</name>
</gene>
<dbReference type="InterPro" id="IPR003439">
    <property type="entry name" value="ABC_transporter-like_ATP-bd"/>
</dbReference>
<dbReference type="Pfam" id="PF00005">
    <property type="entry name" value="ABC_tran"/>
    <property type="match status" value="1"/>
</dbReference>
<evidence type="ECO:0000256" key="4">
    <source>
        <dbReference type="ARBA" id="ARBA00022475"/>
    </source>
</evidence>
<proteinExistence type="inferred from homology"/>
<dbReference type="SMART" id="SM00382">
    <property type="entry name" value="AAA"/>
    <property type="match status" value="1"/>
</dbReference>
<protein>
    <submittedName>
        <fullName evidence="10">Polar amino acid transport system ATP-binding protein</fullName>
    </submittedName>
</protein>
<evidence type="ECO:0000256" key="6">
    <source>
        <dbReference type="ARBA" id="ARBA00022840"/>
    </source>
</evidence>
<keyword evidence="6 10" id="KW-0067">ATP-binding</keyword>
<reference evidence="10 11" key="1">
    <citation type="submission" date="2020-08" db="EMBL/GenBank/DDBJ databases">
        <title>Genomic Encyclopedia of Type Strains, Phase IV (KMG-IV): sequencing the most valuable type-strain genomes for metagenomic binning, comparative biology and taxonomic classification.</title>
        <authorList>
            <person name="Goeker M."/>
        </authorList>
    </citation>
    <scope>NUCLEOTIDE SEQUENCE [LARGE SCALE GENOMIC DNA]</scope>
    <source>
        <strain evidence="10 11">DSM 103526</strain>
    </source>
</reference>
<keyword evidence="11" id="KW-1185">Reference proteome</keyword>
<keyword evidence="7" id="KW-0029">Amino-acid transport</keyword>
<dbReference type="PROSITE" id="PS50893">
    <property type="entry name" value="ABC_TRANSPORTER_2"/>
    <property type="match status" value="1"/>
</dbReference>
<dbReference type="PANTHER" id="PTHR43166:SF9">
    <property type="entry name" value="GLUTAMATE_ASPARTATE IMPORT ATP-BINDING PROTEIN GLTL"/>
    <property type="match status" value="1"/>
</dbReference>
<dbReference type="InterPro" id="IPR027417">
    <property type="entry name" value="P-loop_NTPase"/>
</dbReference>